<keyword evidence="3" id="KW-1185">Reference proteome</keyword>
<organism evidence="2 3">
    <name type="scientific">Staurois parvus</name>
    <dbReference type="NCBI Taxonomy" id="386267"/>
    <lineage>
        <taxon>Eukaryota</taxon>
        <taxon>Metazoa</taxon>
        <taxon>Chordata</taxon>
        <taxon>Craniata</taxon>
        <taxon>Vertebrata</taxon>
        <taxon>Euteleostomi</taxon>
        <taxon>Amphibia</taxon>
        <taxon>Batrachia</taxon>
        <taxon>Anura</taxon>
        <taxon>Neobatrachia</taxon>
        <taxon>Ranoidea</taxon>
        <taxon>Ranidae</taxon>
        <taxon>Staurois</taxon>
    </lineage>
</organism>
<sequence>LCQDPGSQTLIPCLTSLVSVCKGFLTDERLQNTDLLLMILLPLENVFERHCSNYHLHLLSNPPCQPLALVEEPSGQLSCLLDFIETLVALKTKLKFKCLPLQTCSVSHLASNLEHHLLSCSLLCEETGYTGAEKMSAV</sequence>
<proteinExistence type="predicted"/>
<dbReference type="Proteomes" id="UP001162483">
    <property type="component" value="Unassembled WGS sequence"/>
</dbReference>
<reference evidence="2" key="1">
    <citation type="submission" date="2023-05" db="EMBL/GenBank/DDBJ databases">
        <authorList>
            <person name="Stuckert A."/>
        </authorList>
    </citation>
    <scope>NUCLEOTIDE SEQUENCE</scope>
</reference>
<accession>A0ABN9CR86</accession>
<protein>
    <recommendedName>
        <fullName evidence="1">Protein Lines N-terminal domain-containing protein</fullName>
    </recommendedName>
</protein>
<comment type="caution">
    <text evidence="2">The sequence shown here is derived from an EMBL/GenBank/DDBJ whole genome shotgun (WGS) entry which is preliminary data.</text>
</comment>
<dbReference type="InterPro" id="IPR032794">
    <property type="entry name" value="LINES_N"/>
</dbReference>
<feature type="domain" description="Protein Lines N-terminal" evidence="1">
    <location>
        <begin position="17"/>
        <end position="98"/>
    </location>
</feature>
<name>A0ABN9CR86_9NEOB</name>
<evidence type="ECO:0000313" key="3">
    <source>
        <dbReference type="Proteomes" id="UP001162483"/>
    </source>
</evidence>
<feature type="non-terminal residue" evidence="2">
    <location>
        <position position="1"/>
    </location>
</feature>
<evidence type="ECO:0000313" key="2">
    <source>
        <dbReference type="EMBL" id="CAI9561527.1"/>
    </source>
</evidence>
<dbReference type="Pfam" id="PF14694">
    <property type="entry name" value="LINES_N"/>
    <property type="match status" value="1"/>
</dbReference>
<evidence type="ECO:0000259" key="1">
    <source>
        <dbReference type="Pfam" id="PF14694"/>
    </source>
</evidence>
<dbReference type="EMBL" id="CATNWA010011306">
    <property type="protein sequence ID" value="CAI9561527.1"/>
    <property type="molecule type" value="Genomic_DNA"/>
</dbReference>
<gene>
    <name evidence="2" type="ORF">SPARVUS_LOCUS5430206</name>
</gene>